<dbReference type="PANTHER" id="PTHR43384:SF6">
    <property type="entry name" value="SEPTUM SITE-DETERMINING PROTEIN MIND HOMOLOG, CHLOROPLASTIC"/>
    <property type="match status" value="1"/>
</dbReference>
<evidence type="ECO:0000256" key="1">
    <source>
        <dbReference type="ARBA" id="ARBA00022741"/>
    </source>
</evidence>
<dbReference type="OrthoDB" id="9794577at2"/>
<gene>
    <name evidence="4" type="ORF">CR205_14140</name>
</gene>
<reference evidence="4 5" key="1">
    <citation type="submission" date="2017-10" db="EMBL/GenBank/DDBJ databases">
        <title>Bacillus sp. nov., a halophilic bacterium isolated from a Yangshapao Lake.</title>
        <authorList>
            <person name="Wang H."/>
        </authorList>
    </citation>
    <scope>NUCLEOTIDE SEQUENCE [LARGE SCALE GENOMIC DNA]</scope>
    <source>
        <strain evidence="4 5">YSP-3</strain>
    </source>
</reference>
<keyword evidence="2" id="KW-0067">ATP-binding</keyword>
<dbReference type="RefSeq" id="WP_110520755.1">
    <property type="nucleotide sequence ID" value="NZ_PDOF01000002.1"/>
</dbReference>
<dbReference type="GO" id="GO:0016887">
    <property type="term" value="F:ATP hydrolysis activity"/>
    <property type="evidence" value="ECO:0007669"/>
    <property type="project" value="TreeGrafter"/>
</dbReference>
<dbReference type="Proteomes" id="UP000248066">
    <property type="component" value="Unassembled WGS sequence"/>
</dbReference>
<dbReference type="GO" id="GO:0051782">
    <property type="term" value="P:negative regulation of cell division"/>
    <property type="evidence" value="ECO:0007669"/>
    <property type="project" value="TreeGrafter"/>
</dbReference>
<dbReference type="GO" id="GO:0009898">
    <property type="term" value="C:cytoplasmic side of plasma membrane"/>
    <property type="evidence" value="ECO:0007669"/>
    <property type="project" value="TreeGrafter"/>
</dbReference>
<dbReference type="GO" id="GO:0005829">
    <property type="term" value="C:cytosol"/>
    <property type="evidence" value="ECO:0007669"/>
    <property type="project" value="TreeGrafter"/>
</dbReference>
<dbReference type="EMBL" id="PDOF01000002">
    <property type="protein sequence ID" value="PYZ96816.1"/>
    <property type="molecule type" value="Genomic_DNA"/>
</dbReference>
<protein>
    <recommendedName>
        <fullName evidence="3">AAA domain-containing protein</fullName>
    </recommendedName>
</protein>
<accession>A0A2W0H7U8</accession>
<dbReference type="InterPro" id="IPR027417">
    <property type="entry name" value="P-loop_NTPase"/>
</dbReference>
<feature type="domain" description="AAA" evidence="3">
    <location>
        <begin position="153"/>
        <end position="324"/>
    </location>
</feature>
<dbReference type="Gene3D" id="3.40.50.300">
    <property type="entry name" value="P-loop containing nucleotide triphosphate hydrolases"/>
    <property type="match status" value="1"/>
</dbReference>
<dbReference type="InterPro" id="IPR050625">
    <property type="entry name" value="ParA/MinD_ATPase"/>
</dbReference>
<evidence type="ECO:0000313" key="5">
    <source>
        <dbReference type="Proteomes" id="UP000248066"/>
    </source>
</evidence>
<evidence type="ECO:0000313" key="4">
    <source>
        <dbReference type="EMBL" id="PYZ96816.1"/>
    </source>
</evidence>
<dbReference type="GO" id="GO:0005524">
    <property type="term" value="F:ATP binding"/>
    <property type="evidence" value="ECO:0007669"/>
    <property type="project" value="UniProtKB-KW"/>
</dbReference>
<evidence type="ECO:0000259" key="3">
    <source>
        <dbReference type="Pfam" id="PF13614"/>
    </source>
</evidence>
<name>A0A2W0H7U8_9BACI</name>
<comment type="caution">
    <text evidence="4">The sequence shown here is derived from an EMBL/GenBank/DDBJ whole genome shotgun (WGS) entry which is preliminary data.</text>
</comment>
<dbReference type="Pfam" id="PF13614">
    <property type="entry name" value="AAA_31"/>
    <property type="match status" value="1"/>
</dbReference>
<dbReference type="AlphaFoldDB" id="A0A2W0H7U8"/>
<dbReference type="PANTHER" id="PTHR43384">
    <property type="entry name" value="SEPTUM SITE-DETERMINING PROTEIN MIND HOMOLOG, CHLOROPLASTIC-RELATED"/>
    <property type="match status" value="1"/>
</dbReference>
<keyword evidence="1" id="KW-0547">Nucleotide-binding</keyword>
<dbReference type="SUPFAM" id="SSF52540">
    <property type="entry name" value="P-loop containing nucleoside triphosphate hydrolases"/>
    <property type="match status" value="1"/>
</dbReference>
<keyword evidence="5" id="KW-1185">Reference proteome</keyword>
<evidence type="ECO:0000256" key="2">
    <source>
        <dbReference type="ARBA" id="ARBA00022840"/>
    </source>
</evidence>
<proteinExistence type="predicted"/>
<dbReference type="InterPro" id="IPR025669">
    <property type="entry name" value="AAA_dom"/>
</dbReference>
<organism evidence="4 5">
    <name type="scientific">Alteribacter lacisalsi</name>
    <dbReference type="NCBI Taxonomy" id="2045244"/>
    <lineage>
        <taxon>Bacteria</taxon>
        <taxon>Bacillati</taxon>
        <taxon>Bacillota</taxon>
        <taxon>Bacilli</taxon>
        <taxon>Bacillales</taxon>
        <taxon>Bacillaceae</taxon>
        <taxon>Alteribacter</taxon>
    </lineage>
</organism>
<sequence>MSTESASKEQVQERIRVVTCGMDQTFLSQLRHFTDKSLNFIDIGSSFSTIKDLKEHLGRETAEIAFVHISEFTDLEEEQKALSETSLAKLLIVTDKLESFKAAPELMEPFTELVYERTPVRILTERMLTFESKKNLRLYTQVHPESHKKGQKKTVLVYSAKGGVGKTTVAINLALQLAKKEKKVLLVDFATFGNAAVSLNLPRRVRGMSEAIGILDQPAREDAELERYLSEAIYPLQFQGKKLDVLAAASPMKMTSLNLEKTDALLAAIQRLDYDTVILDTSSDLSEKNISLMSGATDLLFVSTTDIAASSSLLSTIELVDTLNRPLQNRHLVINHYNDSLGFPIAELESILSMDVSVVIPDKYEQIQGYTNRGVLLAEKPGLKLNRFYRQTANLIEPVFTDKELGKRKRLFSGKGRRRK</sequence>